<dbReference type="EMBL" id="JAVREV010000003">
    <property type="protein sequence ID" value="MDT0442234.1"/>
    <property type="molecule type" value="Genomic_DNA"/>
</dbReference>
<dbReference type="CDD" id="cd07474">
    <property type="entry name" value="Peptidases_S8_subtilisin_Vpr-like"/>
    <property type="match status" value="1"/>
</dbReference>
<dbReference type="PROSITE" id="PS00136">
    <property type="entry name" value="SUBTILASE_ASP"/>
    <property type="match status" value="1"/>
</dbReference>
<keyword evidence="7" id="KW-0732">Signal</keyword>
<dbReference type="InterPro" id="IPR015500">
    <property type="entry name" value="Peptidase_S8_subtilisin-rel"/>
</dbReference>
<evidence type="ECO:0000256" key="7">
    <source>
        <dbReference type="SAM" id="SignalP"/>
    </source>
</evidence>
<proteinExistence type="inferred from homology"/>
<feature type="chain" id="PRO_5046707396" evidence="7">
    <location>
        <begin position="41"/>
        <end position="1086"/>
    </location>
</feature>
<dbReference type="InterPro" id="IPR034213">
    <property type="entry name" value="S8_Vpr-like"/>
</dbReference>
<keyword evidence="4 5" id="KW-0720">Serine protease</keyword>
<evidence type="ECO:0000256" key="3">
    <source>
        <dbReference type="ARBA" id="ARBA00022801"/>
    </source>
</evidence>
<gene>
    <name evidence="9" type="ORF">RM779_06420</name>
</gene>
<evidence type="ECO:0000313" key="10">
    <source>
        <dbReference type="Proteomes" id="UP001183615"/>
    </source>
</evidence>
<dbReference type="PANTHER" id="PTHR43806:SF11">
    <property type="entry name" value="CEREVISIN-RELATED"/>
    <property type="match status" value="1"/>
</dbReference>
<evidence type="ECO:0000313" key="9">
    <source>
        <dbReference type="EMBL" id="MDT0442234.1"/>
    </source>
</evidence>
<accession>A0ABU2S1B6</accession>
<evidence type="ECO:0000259" key="8">
    <source>
        <dbReference type="Pfam" id="PF00082"/>
    </source>
</evidence>
<dbReference type="SUPFAM" id="SSF52743">
    <property type="entry name" value="Subtilisin-like"/>
    <property type="match status" value="1"/>
</dbReference>
<evidence type="ECO:0000256" key="6">
    <source>
        <dbReference type="RuleBase" id="RU003355"/>
    </source>
</evidence>
<comment type="caution">
    <text evidence="9">The sequence shown here is derived from an EMBL/GenBank/DDBJ whole genome shotgun (WGS) entry which is preliminary data.</text>
</comment>
<evidence type="ECO:0000256" key="1">
    <source>
        <dbReference type="ARBA" id="ARBA00011073"/>
    </source>
</evidence>
<keyword evidence="3 5" id="KW-0378">Hydrolase</keyword>
<dbReference type="PROSITE" id="PS00138">
    <property type="entry name" value="SUBTILASE_SER"/>
    <property type="match status" value="1"/>
</dbReference>
<reference evidence="10" key="1">
    <citation type="submission" date="2023-07" db="EMBL/GenBank/DDBJ databases">
        <title>30 novel species of actinomycetes from the DSMZ collection.</title>
        <authorList>
            <person name="Nouioui I."/>
        </authorList>
    </citation>
    <scope>NUCLEOTIDE SEQUENCE [LARGE SCALE GENOMIC DNA]</scope>
    <source>
        <strain evidence="10">DSM 41886</strain>
    </source>
</reference>
<evidence type="ECO:0000256" key="2">
    <source>
        <dbReference type="ARBA" id="ARBA00022670"/>
    </source>
</evidence>
<feature type="active site" description="Charge relay system" evidence="5">
    <location>
        <position position="439"/>
    </location>
</feature>
<dbReference type="RefSeq" id="WP_311616673.1">
    <property type="nucleotide sequence ID" value="NZ_JAVREV010000003.1"/>
</dbReference>
<dbReference type="PROSITE" id="PS51892">
    <property type="entry name" value="SUBTILASE"/>
    <property type="match status" value="1"/>
</dbReference>
<feature type="signal peptide" evidence="7">
    <location>
        <begin position="1"/>
        <end position="40"/>
    </location>
</feature>
<dbReference type="Gene3D" id="3.40.50.200">
    <property type="entry name" value="Peptidase S8/S53 domain"/>
    <property type="match status" value="1"/>
</dbReference>
<dbReference type="PIRSF" id="PIRSF037854">
    <property type="entry name" value="Dihydropyridine_esterase"/>
    <property type="match status" value="1"/>
</dbReference>
<dbReference type="PANTHER" id="PTHR43806">
    <property type="entry name" value="PEPTIDASE S8"/>
    <property type="match status" value="1"/>
</dbReference>
<dbReference type="Pfam" id="PF00082">
    <property type="entry name" value="Peptidase_S8"/>
    <property type="match status" value="1"/>
</dbReference>
<dbReference type="PROSITE" id="PS51318">
    <property type="entry name" value="TAT"/>
    <property type="match status" value="1"/>
</dbReference>
<dbReference type="InterPro" id="IPR050131">
    <property type="entry name" value="Peptidase_S8_subtilisin-like"/>
</dbReference>
<dbReference type="InterPro" id="IPR023828">
    <property type="entry name" value="Peptidase_S8_Ser-AS"/>
</dbReference>
<feature type="active site" description="Charge relay system" evidence="5">
    <location>
        <position position="231"/>
    </location>
</feature>
<dbReference type="InterPro" id="IPR023827">
    <property type="entry name" value="Peptidase_S8_Asp-AS"/>
</dbReference>
<evidence type="ECO:0000256" key="5">
    <source>
        <dbReference type="PROSITE-ProRule" id="PRU01240"/>
    </source>
</evidence>
<name>A0ABU2S1B6_9ACTN</name>
<evidence type="ECO:0000256" key="4">
    <source>
        <dbReference type="ARBA" id="ARBA00022825"/>
    </source>
</evidence>
<dbReference type="InterPro" id="IPR036852">
    <property type="entry name" value="Peptidase_S8/S53_dom_sf"/>
</dbReference>
<dbReference type="InterPro" id="IPR000209">
    <property type="entry name" value="Peptidase_S8/S53_dom"/>
</dbReference>
<feature type="active site" description="Charge relay system" evidence="5">
    <location>
        <position position="264"/>
    </location>
</feature>
<organism evidence="9 10">
    <name type="scientific">Streptomyces johnsoniae</name>
    <dbReference type="NCBI Taxonomy" id="3075532"/>
    <lineage>
        <taxon>Bacteria</taxon>
        <taxon>Bacillati</taxon>
        <taxon>Actinomycetota</taxon>
        <taxon>Actinomycetes</taxon>
        <taxon>Kitasatosporales</taxon>
        <taxon>Streptomycetaceae</taxon>
        <taxon>Streptomyces</taxon>
    </lineage>
</organism>
<keyword evidence="10" id="KW-1185">Reference proteome</keyword>
<dbReference type="PRINTS" id="PR00723">
    <property type="entry name" value="SUBTILISIN"/>
</dbReference>
<sequence>MHHSDPRAQRVRRRRRRSAAATAVTLAVAGGLLLAPGAGAEETEAAPGGAAREITLLTGDRVRLDAAGGVTGVRPGPGREDIPISVAEGPEGTFVIPADARRLIGEGLVDQRLFDVAELSRPEYGRLADEGLPVIVRYTGDRPARLFADGGPEVRAELDSIDAEAWTVAPDETATAWEALTGPRTLSSGVARIALDGVRTASLDRSVPQIGVPAAWEAGLDGTGVTVAVLDTGIDVTHPDLDGGKVAAAANFSDSPGTEDRYGHGTHVASITAGTTGDYTGVAPGATLLNGKVLDDFGSGADSGIIAGMEWAVEQGADIVNMSLGSEDTPGVDLLEEAVNRLSADTGVLFVISAGNDGPRPGTLGSPGTADAALTVGSVDEDDALASSSSIGPRLGDSAVKPDLTAPGVDIAAAAAEGSYLADGQEPVAEGYMNLSGTSMAAPHVAGAAALLAQQHPDWSGDRLKAALVASADPVAGYGAFQQGAGRTDVSRAVGQTVVAEPVSVGFGEQEWPHADNEPVTRELTYRNLGTEDVTLDLSVEAVGPDGSPAPADMFRLGADTVTVPAGGTAAVEATAHTALDETAPIGGYSMYVTATGGGQSVSVAGGVDLLREFHEVTLEGIGLDGGVPESWWLNVYDLTTGEILEVPGDPADGTWRLRLPADHDYLLISTMGGDGYSNRQTVSLPGLAEDTAVPLDARAAEPIDLTVPDPDAERFYTFANIALPSFGTNLGWEDHGPDTLMLTQHIGPALPEDELIASFQASWTGGEDAEYHAVVERAGSQFTGHEQHFTHEDLAELRLVQGAPTEGATGQLEVSGSRRGALGPSRDLPADTTLYLTGGTWSYTLTLSGPGEAGSLSVYAREVTAGETYTDVLGVGVFAPVVPPGGGIRRVGDRLDVGLTTVTDGAGHQAYLSGGHGTATLSYDGEVIHTSNDFIRGWAGFDVPSAAGRYELTTTAERPDAGVSTRISATFGFTSASVPDGEEQVLPVSLVRFAPALAPDSSAPAGQEMRVPVSVEGAAAGDGLASLTVEVSYDGGGTWQEMPVTDGGISVANPAAGGSVSFRAEVADRSGGTTELTLIDAYRTV</sequence>
<dbReference type="InterPro" id="IPR017297">
    <property type="entry name" value="Peptidase_S8A_DPH-A"/>
</dbReference>
<keyword evidence="2 5" id="KW-0645">Protease</keyword>
<dbReference type="Proteomes" id="UP001183615">
    <property type="component" value="Unassembled WGS sequence"/>
</dbReference>
<protein>
    <submittedName>
        <fullName evidence="9">S8 family serine peptidase</fullName>
    </submittedName>
</protein>
<dbReference type="InterPro" id="IPR006311">
    <property type="entry name" value="TAT_signal"/>
</dbReference>
<feature type="domain" description="Peptidase S8/S53" evidence="8">
    <location>
        <begin position="222"/>
        <end position="482"/>
    </location>
</feature>
<comment type="similarity">
    <text evidence="1 5 6">Belongs to the peptidase S8 family.</text>
</comment>